<name>A0A4R5W0J2_9BURK</name>
<keyword evidence="2" id="KW-1185">Reference proteome</keyword>
<dbReference type="Gene3D" id="3.40.640.10">
    <property type="entry name" value="Type I PLP-dependent aspartate aminotransferase-like (Major domain)"/>
    <property type="match status" value="1"/>
</dbReference>
<dbReference type="SUPFAM" id="SSF53383">
    <property type="entry name" value="PLP-dependent transferases"/>
    <property type="match status" value="1"/>
</dbReference>
<evidence type="ECO:0008006" key="3">
    <source>
        <dbReference type="Google" id="ProtNLM"/>
    </source>
</evidence>
<accession>A0A4R5W0J2</accession>
<dbReference type="AlphaFoldDB" id="A0A4R5W0J2"/>
<sequence length="542" mass="59444">MRTNILLQAAARPLITPKRSKASRVLPTRVTPTLNQLSALSTDQLLLTGGDARLAIDLETHVNKYGCGSHPDPSLVAFGSSTGSTISLRGYNASHFLHQYLIRQQGRISEGDLYRQELDRVRAEFQQLCGFTPKDNIATIFAASGTDLHLICSQLLAESHDKPLRIIMMDACETGSGVAPAVRGQHFSDHAALGGTVTAFNRIEDAYPIEVSSIALRHVDGSKRPLAAIDAEVEVHITNAIANQQRVLLIMIDVSKTGLIAPSPSYVAQLRQRYAEQVDVLVDACQFRVSTKTLAAYLDLGCMLTLTGSKFLTGPAFSGMLFIPPNLSARLSQHPLPAALADYSAQAEWPEHWDGSQQLNDCANWGLLLRLEAALTEFKAFRAIPELHVSGFLQQFSSAVQDAIQASPHFSLMAERRIDRSPIVPRARASWDQITTIFPFILMHKKARPLSREQTQLIYQKLQTTITDPTILPSYLAELRGQLGQPVLCGTQHGVEVSALRMCASSRVIIEACEHGTESAREVIEKALNVLNKTAYLIKALN</sequence>
<reference evidence="1 2" key="1">
    <citation type="submission" date="2019-03" db="EMBL/GenBank/DDBJ databases">
        <title>Sapientia aquatica gen. nov., sp. nov., isolated from a crater lake.</title>
        <authorList>
            <person name="Felfoldi T."/>
            <person name="Szabo A."/>
            <person name="Toth E."/>
            <person name="Schumann P."/>
            <person name="Keki Z."/>
            <person name="Marialigeti K."/>
            <person name="Mathe I."/>
        </authorList>
    </citation>
    <scope>NUCLEOTIDE SEQUENCE [LARGE SCALE GENOMIC DNA]</scope>
    <source>
        <strain evidence="1 2">SA-152</strain>
    </source>
</reference>
<dbReference type="EMBL" id="SMYL01000005">
    <property type="protein sequence ID" value="TDK65546.1"/>
    <property type="molecule type" value="Genomic_DNA"/>
</dbReference>
<comment type="caution">
    <text evidence="1">The sequence shown here is derived from an EMBL/GenBank/DDBJ whole genome shotgun (WGS) entry which is preliminary data.</text>
</comment>
<evidence type="ECO:0000313" key="2">
    <source>
        <dbReference type="Proteomes" id="UP000294829"/>
    </source>
</evidence>
<dbReference type="OrthoDB" id="8556864at2"/>
<dbReference type="Proteomes" id="UP000294829">
    <property type="component" value="Unassembled WGS sequence"/>
</dbReference>
<dbReference type="InterPro" id="IPR015424">
    <property type="entry name" value="PyrdxlP-dep_Trfase"/>
</dbReference>
<dbReference type="RefSeq" id="WP_133328555.1">
    <property type="nucleotide sequence ID" value="NZ_SMYL01000005.1"/>
</dbReference>
<evidence type="ECO:0000313" key="1">
    <source>
        <dbReference type="EMBL" id="TDK65546.1"/>
    </source>
</evidence>
<protein>
    <recommendedName>
        <fullName evidence="3">Aminotransferase class V-fold PLP-dependent enzyme</fullName>
    </recommendedName>
</protein>
<proteinExistence type="predicted"/>
<dbReference type="InterPro" id="IPR015421">
    <property type="entry name" value="PyrdxlP-dep_Trfase_major"/>
</dbReference>
<organism evidence="1 2">
    <name type="scientific">Sapientia aquatica</name>
    <dbReference type="NCBI Taxonomy" id="1549640"/>
    <lineage>
        <taxon>Bacteria</taxon>
        <taxon>Pseudomonadati</taxon>
        <taxon>Pseudomonadota</taxon>
        <taxon>Betaproteobacteria</taxon>
        <taxon>Burkholderiales</taxon>
        <taxon>Oxalobacteraceae</taxon>
        <taxon>Sapientia</taxon>
    </lineage>
</organism>
<gene>
    <name evidence="1" type="ORF">E2I14_11365</name>
</gene>